<keyword evidence="2" id="KW-0812">Transmembrane</keyword>
<evidence type="ECO:0000256" key="2">
    <source>
        <dbReference type="SAM" id="Phobius"/>
    </source>
</evidence>
<evidence type="ECO:0000313" key="3">
    <source>
        <dbReference type="EMBL" id="AOW69262.1"/>
    </source>
</evidence>
<proteinExistence type="evidence at transcript level"/>
<name>A0A1D8RAD9_9EUKA</name>
<feature type="transmembrane region" description="Helical" evidence="2">
    <location>
        <begin position="214"/>
        <end position="237"/>
    </location>
</feature>
<organism evidence="3">
    <name type="scientific">Acanthoeca spectabilis</name>
    <dbReference type="NCBI Taxonomy" id="81533"/>
    <lineage>
        <taxon>Eukaryota</taxon>
        <taxon>Choanoflagellata</taxon>
        <taxon>Acanthoecida</taxon>
        <taxon>Acanthoecidae</taxon>
        <taxon>Acanthoeca</taxon>
    </lineage>
</organism>
<dbReference type="EMBL" id="KU821735">
    <property type="protein sequence ID" value="AOW69262.1"/>
    <property type="molecule type" value="mRNA"/>
</dbReference>
<keyword evidence="2" id="KW-0472">Membrane</keyword>
<feature type="region of interest" description="Disordered" evidence="1">
    <location>
        <begin position="1"/>
        <end position="25"/>
    </location>
</feature>
<feature type="transmembrane region" description="Helical" evidence="2">
    <location>
        <begin position="40"/>
        <end position="60"/>
    </location>
</feature>
<dbReference type="AlphaFoldDB" id="A0A1D8RAD9"/>
<feature type="transmembrane region" description="Helical" evidence="2">
    <location>
        <begin position="80"/>
        <end position="103"/>
    </location>
</feature>
<reference evidence="3" key="1">
    <citation type="journal article" date="2016" name="Mol. Biol. Evol.">
        <title>The Evolution of Silicon Transport in Eukaryotes.</title>
        <authorList>
            <person name="Marron A.O."/>
            <person name="Ratcliffe S."/>
            <person name="Wheeler G.L."/>
            <person name="Goldstein R.E."/>
            <person name="King N."/>
            <person name="Not F."/>
            <person name="de Vargas C."/>
            <person name="Richter D.J."/>
        </authorList>
    </citation>
    <scope>NUCLEOTIDE SEQUENCE</scope>
    <source>
        <strain evidence="3">ATCC PRA-387</strain>
    </source>
</reference>
<feature type="transmembrane region" description="Helical" evidence="2">
    <location>
        <begin position="363"/>
        <end position="385"/>
    </location>
</feature>
<feature type="transmembrane region" description="Helical" evidence="2">
    <location>
        <begin position="176"/>
        <end position="194"/>
    </location>
</feature>
<dbReference type="Pfam" id="PF03842">
    <property type="entry name" value="Silic_transp"/>
    <property type="match status" value="1"/>
</dbReference>
<feature type="compositionally biased region" description="Basic and acidic residues" evidence="1">
    <location>
        <begin position="1"/>
        <end position="21"/>
    </location>
</feature>
<evidence type="ECO:0000256" key="1">
    <source>
        <dbReference type="SAM" id="MobiDB-lite"/>
    </source>
</evidence>
<feature type="transmembrane region" description="Helical" evidence="2">
    <location>
        <begin position="405"/>
        <end position="432"/>
    </location>
</feature>
<feature type="transmembrane region" description="Helical" evidence="2">
    <location>
        <begin position="444"/>
        <end position="468"/>
    </location>
</feature>
<feature type="transmembrane region" description="Helical" evidence="2">
    <location>
        <begin position="262"/>
        <end position="282"/>
    </location>
</feature>
<dbReference type="InterPro" id="IPR004693">
    <property type="entry name" value="Silicon_transpt"/>
</dbReference>
<accession>A0A1D8RAD9</accession>
<gene>
    <name evidence="3" type="primary">SITalpha</name>
</gene>
<sequence>MSKYEDEKQVPLNDGPKEFDPNKPPGDFSEHAITIAWRKLTYWWGSALTLFSFIIMIYTISKQWNNPPWSQTKSHPVLELICFFFMLGWIALLEGAQISIVGLQGIDFEQYRHSHPRAYAALKVVHAGPNVERFLVGRQFLLLFNGFLMSKVSGAADQGHNFYIGDWEWSAEATQFFWLNSVLLMVVIISLGQLPTQLLAADKMLGFFDLHYYALYTIVYPCLFVESIGLTHSSYLLKDLCCIIGRIDRSTEDPAKKMNKNFLYYLRCFISVCAVIFSFTFIVKGLALRQTAATDGVGWYKLPGWAAVILTIFFLFIMACAEGLQVSALALAQVPSHEYKNKAPLAYRLCQIMFAGRNMQAFLVGRQAMVAMMMILLARVTSYAGSDGILVSGTDWGMGEGFNKGLLQTGFLGAILVVNVAQLASQVLASLFPIPVINNTLMRVLLNIMLFIEASGVVNACWPLTWLLDAMTGLPKDPFWGDDAVNTPATGIIDRKKSMGIPMQKGVTPFDLHQPESEYHIDYTYKVSYI</sequence>
<keyword evidence="2" id="KW-1133">Transmembrane helix</keyword>
<dbReference type="GO" id="GO:0015708">
    <property type="term" value="P:silicic acid import across plasma membrane"/>
    <property type="evidence" value="ECO:0007669"/>
    <property type="project" value="InterPro"/>
</dbReference>
<protein>
    <submittedName>
        <fullName evidence="3">Silicon transporter alpha</fullName>
    </submittedName>
</protein>
<feature type="transmembrane region" description="Helical" evidence="2">
    <location>
        <begin position="302"/>
        <end position="321"/>
    </location>
</feature>